<comment type="caution">
    <text evidence="4">The sequence shown here is derived from an EMBL/GenBank/DDBJ whole genome shotgun (WGS) entry which is preliminary data.</text>
</comment>
<dbReference type="PANTHER" id="PTHR45629">
    <property type="entry name" value="SNF2/RAD54 FAMILY MEMBER"/>
    <property type="match status" value="1"/>
</dbReference>
<dbReference type="GO" id="GO:0004386">
    <property type="term" value="F:helicase activity"/>
    <property type="evidence" value="ECO:0007669"/>
    <property type="project" value="UniProtKB-KW"/>
</dbReference>
<dbReference type="InterPro" id="IPR001650">
    <property type="entry name" value="Helicase_C-like"/>
</dbReference>
<feature type="domain" description="Helicase ATP-binding" evidence="2">
    <location>
        <begin position="607"/>
        <end position="791"/>
    </location>
</feature>
<dbReference type="SMART" id="SM00490">
    <property type="entry name" value="HELICc"/>
    <property type="match status" value="1"/>
</dbReference>
<feature type="domain" description="Helicase C-terminal" evidence="3">
    <location>
        <begin position="921"/>
        <end position="1085"/>
    </location>
</feature>
<dbReference type="InterPro" id="IPR014001">
    <property type="entry name" value="Helicase_ATP-bd"/>
</dbReference>
<dbReference type="SUPFAM" id="SSF52540">
    <property type="entry name" value="P-loop containing nucleoside triphosphate hydrolases"/>
    <property type="match status" value="2"/>
</dbReference>
<sequence>MTVFKLFKNAKAQKNAWRRQWSPAGVVLTSDKAMPAVPAIEGPLLEGYLTQLVDDGLAVETEDGFLLGWDSMYAVLDMPAYVELSSLLQLPGFTNARPALRSSHSLTDRDFSIALAGWYGNDGLEFYEILNGPVMARDGHQALMRPEQWLLFKEVVAFSQRAEEERGDLAHRQAWGRIRRLAIAAGAHLDDFLYRSVVLTPEKLQIGLRRSESVSDDHVVEIEPVFEGAPANWLEVFDRAKDVRDRYDIVTPEGIVQILVTPKVRTVLQEVKRLPHRRVAGSRAQAFLLNPYATLGADAVDVIEESQFEQARESAGLDYERFVPLLERDATGYPVRVGLLIETAVASGPTSSEIQWLDDAELSSFTQALARALKRGNQLVAWGGYDFVVQGDAEQHLKELTAALEQRLAPPTLVSYSAVHDLSGYSARVDSIGIEKPYCSPYIAKRKEDDGWFPENVLPVVVYDPQDGSGPVAIPTSKTAIEQLKAGLQSSEQKGAGEVSVPWLPKPISVQEAKQIVKTFEEVFADIESGKSFDQEKVIQPPPSTKGPQKQLVLRANIQALEYEELRREALQSVPVEPNVPKSIRPEYALLQHQREGLAWMQHLFRLQTEYQVRGAVLADDMGLGKTFQLLALMAWLLELEPDMSPMLVVAPVSLLENWAEEANKFFQPGSLPLLTAYGDSLSELRVPRAQIDQRLQSEDGLVKFLRPNWIGSAKIVLTTYETLRDLEFSFAAQKWSLMVCDEAQRIKNPAAMVTRAAKKQNVDFKIACTGTPVENTLADMWCLFDYVQPGLLGALNDFGQRYRKPIEAKTEEERARVEELRARIAPQILRRLKSQVDTGLPPKIVVDECRRLQLSSTQRNLYAKAVESFKKRGDPTVTTPFKNHLGLLHYLRLVCTDPRPHGLGVFKPEPVRQYREKAPKLDWLLNQLHAIKAKGEKVIVFCEFREIQRLLQHYIEAEFGFRPDIINGDTKASANHVASRQKRIKAFQETPGFGVLVLSPVAVGFGVNIQAANHVVHYTRTWNPAKEDQATDRAYRINQKKPVYVYYPVVRADDFTTFDVKLDMLLEYKRGLAEDMLNGAGDVAPGDFNLAEVVPESESAGIDERITLDMALRMGWQHFECLTGALWGKRGYGCYRTPGTNDNGVDIVAIDGRKGQLIQAKTSGTDGAALGWEAVKDVVTGEAFYRRRHPMVEFERVCITNQFFNRQAHENAALNSVELLDQTHLASLLERHEVTMLEVERMLFSEWQQHEATAQ</sequence>
<protein>
    <recommendedName>
        <fullName evidence="6">Helicase SNF2</fullName>
    </recommendedName>
</protein>
<dbReference type="SUPFAM" id="SSF52980">
    <property type="entry name" value="Restriction endonuclease-like"/>
    <property type="match status" value="1"/>
</dbReference>
<evidence type="ECO:0000313" key="4">
    <source>
        <dbReference type="EMBL" id="CAJ0699124.1"/>
    </source>
</evidence>
<dbReference type="PROSITE" id="PS51192">
    <property type="entry name" value="HELICASE_ATP_BIND_1"/>
    <property type="match status" value="1"/>
</dbReference>
<dbReference type="AlphaFoldDB" id="A0AAD2EST9"/>
<dbReference type="InterPro" id="IPR000330">
    <property type="entry name" value="SNF2_N"/>
</dbReference>
<dbReference type="PANTHER" id="PTHR45629:SF7">
    <property type="entry name" value="DNA EXCISION REPAIR PROTEIN ERCC-6-RELATED"/>
    <property type="match status" value="1"/>
</dbReference>
<dbReference type="Gene3D" id="3.40.50.300">
    <property type="entry name" value="P-loop containing nucleotide triphosphate hydrolases"/>
    <property type="match status" value="1"/>
</dbReference>
<reference evidence="4 5" key="1">
    <citation type="submission" date="2023-07" db="EMBL/GenBank/DDBJ databases">
        <authorList>
            <person name="Peeters C."/>
        </authorList>
    </citation>
    <scope>NUCLEOTIDE SEQUENCE [LARGE SCALE GENOMIC DNA]</scope>
    <source>
        <strain evidence="4 5">LMG 18091</strain>
    </source>
</reference>
<dbReference type="PROSITE" id="PS51194">
    <property type="entry name" value="HELICASE_CTER"/>
    <property type="match status" value="1"/>
</dbReference>
<evidence type="ECO:0000259" key="3">
    <source>
        <dbReference type="PROSITE" id="PS51194"/>
    </source>
</evidence>
<dbReference type="GO" id="GO:0005524">
    <property type="term" value="F:ATP binding"/>
    <property type="evidence" value="ECO:0007669"/>
    <property type="project" value="InterPro"/>
</dbReference>
<organism evidence="4 5">
    <name type="scientific">Ralstonia wenshanensis</name>
    <dbReference type="NCBI Taxonomy" id="2842456"/>
    <lineage>
        <taxon>Bacteria</taxon>
        <taxon>Pseudomonadati</taxon>
        <taxon>Pseudomonadota</taxon>
        <taxon>Betaproteobacteria</taxon>
        <taxon>Burkholderiales</taxon>
        <taxon>Burkholderiaceae</taxon>
        <taxon>Ralstonia</taxon>
    </lineage>
</organism>
<keyword evidence="5" id="KW-1185">Reference proteome</keyword>
<dbReference type="InterPro" id="IPR038718">
    <property type="entry name" value="SNF2-like_sf"/>
</dbReference>
<dbReference type="Pfam" id="PF00176">
    <property type="entry name" value="SNF2-rel_dom"/>
    <property type="match status" value="1"/>
</dbReference>
<keyword evidence="1" id="KW-0378">Hydrolase</keyword>
<dbReference type="InterPro" id="IPR011335">
    <property type="entry name" value="Restrct_endonuc-II-like"/>
</dbReference>
<dbReference type="InterPro" id="IPR050496">
    <property type="entry name" value="SNF2_RAD54_helicase_repair"/>
</dbReference>
<gene>
    <name evidence="4" type="ORF">LMG18091_02856</name>
</gene>
<dbReference type="GO" id="GO:0003677">
    <property type="term" value="F:DNA binding"/>
    <property type="evidence" value="ECO:0007669"/>
    <property type="project" value="InterPro"/>
</dbReference>
<dbReference type="InterPro" id="IPR027417">
    <property type="entry name" value="P-loop_NTPase"/>
</dbReference>
<dbReference type="Proteomes" id="UP001189915">
    <property type="component" value="Unassembled WGS sequence"/>
</dbReference>
<name>A0AAD2EST9_9RALS</name>
<dbReference type="GO" id="GO:0016787">
    <property type="term" value="F:hydrolase activity"/>
    <property type="evidence" value="ECO:0007669"/>
    <property type="project" value="UniProtKB-KW"/>
</dbReference>
<dbReference type="Pfam" id="PF04471">
    <property type="entry name" value="Mrr_cat"/>
    <property type="match status" value="1"/>
</dbReference>
<dbReference type="InterPro" id="IPR049730">
    <property type="entry name" value="SNF2/RAD54-like_C"/>
</dbReference>
<accession>A0AAD2EST9</accession>
<dbReference type="Gene3D" id="3.40.50.10810">
    <property type="entry name" value="Tandem AAA-ATPase domain"/>
    <property type="match status" value="1"/>
</dbReference>
<dbReference type="Gene3D" id="3.40.1350.10">
    <property type="match status" value="1"/>
</dbReference>
<proteinExistence type="predicted"/>
<evidence type="ECO:0000259" key="2">
    <source>
        <dbReference type="PROSITE" id="PS51192"/>
    </source>
</evidence>
<dbReference type="RefSeq" id="WP_316870301.1">
    <property type="nucleotide sequence ID" value="NZ_CATWAF010000004.1"/>
</dbReference>
<evidence type="ECO:0000256" key="1">
    <source>
        <dbReference type="ARBA" id="ARBA00022801"/>
    </source>
</evidence>
<dbReference type="InterPro" id="IPR011856">
    <property type="entry name" value="tRNA_endonuc-like_dom_sf"/>
</dbReference>
<dbReference type="CDD" id="cd18793">
    <property type="entry name" value="SF2_C_SNF"/>
    <property type="match status" value="1"/>
</dbReference>
<dbReference type="GO" id="GO:0009307">
    <property type="term" value="P:DNA restriction-modification system"/>
    <property type="evidence" value="ECO:0007669"/>
    <property type="project" value="InterPro"/>
</dbReference>
<dbReference type="InterPro" id="IPR007560">
    <property type="entry name" value="Restrct_endonuc_IV_Mrr"/>
</dbReference>
<dbReference type="SMART" id="SM00487">
    <property type="entry name" value="DEXDc"/>
    <property type="match status" value="1"/>
</dbReference>
<dbReference type="GO" id="GO:0004519">
    <property type="term" value="F:endonuclease activity"/>
    <property type="evidence" value="ECO:0007669"/>
    <property type="project" value="InterPro"/>
</dbReference>
<dbReference type="EMBL" id="CATWAF010000004">
    <property type="protein sequence ID" value="CAJ0699124.1"/>
    <property type="molecule type" value="Genomic_DNA"/>
</dbReference>
<evidence type="ECO:0008006" key="6">
    <source>
        <dbReference type="Google" id="ProtNLM"/>
    </source>
</evidence>
<evidence type="ECO:0000313" key="5">
    <source>
        <dbReference type="Proteomes" id="UP001189915"/>
    </source>
</evidence>
<dbReference type="Pfam" id="PF00271">
    <property type="entry name" value="Helicase_C"/>
    <property type="match status" value="1"/>
</dbReference>